<dbReference type="SUPFAM" id="SSF52540">
    <property type="entry name" value="P-loop containing nucleoside triphosphate hydrolases"/>
    <property type="match status" value="1"/>
</dbReference>
<feature type="transmembrane region" description="Helical" evidence="6">
    <location>
        <begin position="15"/>
        <end position="32"/>
    </location>
</feature>
<evidence type="ECO:0000256" key="3">
    <source>
        <dbReference type="ARBA" id="ARBA00022692"/>
    </source>
</evidence>
<dbReference type="Gene3D" id="3.40.50.300">
    <property type="entry name" value="P-loop containing nucleotide triphosphate hydrolases"/>
    <property type="match status" value="1"/>
</dbReference>
<keyword evidence="9" id="KW-1185">Reference proteome</keyword>
<dbReference type="PANTHER" id="PTHR32309:SF13">
    <property type="entry name" value="FERRIC ENTEROBACTIN TRANSPORT PROTEIN FEPE"/>
    <property type="match status" value="1"/>
</dbReference>
<protein>
    <submittedName>
        <fullName evidence="8">Wzz/FepE/Etk N-terminal domain-containing protein</fullName>
    </submittedName>
</protein>
<dbReference type="InterPro" id="IPR050445">
    <property type="entry name" value="Bact_polysacc_biosynth/exp"/>
</dbReference>
<evidence type="ECO:0000313" key="9">
    <source>
        <dbReference type="Proteomes" id="UP001199919"/>
    </source>
</evidence>
<keyword evidence="3 6" id="KW-0812">Transmembrane</keyword>
<dbReference type="RefSeq" id="WP_232175364.1">
    <property type="nucleotide sequence ID" value="NZ_JAJPWV010000001.1"/>
</dbReference>
<keyword evidence="2" id="KW-1003">Cell membrane</keyword>
<evidence type="ECO:0000256" key="1">
    <source>
        <dbReference type="ARBA" id="ARBA00004651"/>
    </source>
</evidence>
<feature type="domain" description="Polysaccharide chain length determinant N-terminal" evidence="7">
    <location>
        <begin position="4"/>
        <end position="91"/>
    </location>
</feature>
<proteinExistence type="predicted"/>
<feature type="transmembrane region" description="Helical" evidence="6">
    <location>
        <begin position="452"/>
        <end position="476"/>
    </location>
</feature>
<sequence>MEFGKFIKLLLRHKYTLIAVPVIAVVITYFLVRNLPDVYTSTSQLATGIVDPTQQVLSTEQPQESKISQEFSNLVQMLRSTKILDQVSYQLILHDLTSDKPFRKPSELLEDLNPDARKHAVQVYRDLYQKRQGLSLFDRDQNGLNKVIESMRYDDQSLLKTLSIYRLESSDFINIQFDAENPELTAFVVNALCREFINYYTFIVKENQRKAATFLGKLLQDKQDSLRGLNDSLKQYKIRNRVFSLTEQARSLYGQLADYETRRQENEKDVASTRAAIRRIDQSFDPADRQYVESSMTRVNAQITELDKQLNAANNAYIENNFDPAYKGRVDSLTNVIASKIRQSSDKYILNPLSAKQELVNTKQTLQTANVVAKNSKGSIDKELGRLNRRFDNLVPHEAVIGSYEKAIDIAQEEYLTLLAKYNQVSMEASMSVTLRQVVAAMPGVAQPSKKMLLVILAGVGSFAVCVVILFAIFFLDNTVKTAKELANRTKIPVLGYLNLLDNKVIDFRKLWESNDPDKKVRTFKNLLRSLRYEIDNDMQGEKILLINSFKANEGKTVVAVSLAYSQAVINKRVLLIDGNFEDSGITKATKAALYLEDYLTGKANPAADNTGMLTVWGNRGGDVSLFEVAPEHEVKQKLEALKNNFDLIVVEASALDTLNRSKEWVSVADKILTVFEAGQNLTEAQKPNIQYLKSVRNKFMGWVLNKVTNVDVAEGKA</sequence>
<name>A0ABS8TX80_9SPHI</name>
<dbReference type="EMBL" id="JAJPWV010000001">
    <property type="protein sequence ID" value="MCD8739480.1"/>
    <property type="molecule type" value="Genomic_DNA"/>
</dbReference>
<comment type="caution">
    <text evidence="8">The sequence shown here is derived from an EMBL/GenBank/DDBJ whole genome shotgun (WGS) entry which is preliminary data.</text>
</comment>
<keyword evidence="5 6" id="KW-0472">Membrane</keyword>
<dbReference type="InterPro" id="IPR003856">
    <property type="entry name" value="LPS_length_determ_N"/>
</dbReference>
<evidence type="ECO:0000256" key="2">
    <source>
        <dbReference type="ARBA" id="ARBA00022475"/>
    </source>
</evidence>
<evidence type="ECO:0000259" key="7">
    <source>
        <dbReference type="Pfam" id="PF02706"/>
    </source>
</evidence>
<evidence type="ECO:0000313" key="8">
    <source>
        <dbReference type="EMBL" id="MCD8739480.1"/>
    </source>
</evidence>
<reference evidence="8 9" key="1">
    <citation type="submission" date="2021-12" db="EMBL/GenBank/DDBJ databases">
        <title>Mucilaginibacter roseus genome.</title>
        <authorList>
            <person name="Ferreira J.R."/>
            <person name="Newman J.D."/>
        </authorList>
    </citation>
    <scope>NUCLEOTIDE SEQUENCE [LARGE SCALE GENOMIC DNA]</scope>
    <source>
        <strain evidence="8 9">LMG 28454</strain>
    </source>
</reference>
<dbReference type="Pfam" id="PF02706">
    <property type="entry name" value="Wzz"/>
    <property type="match status" value="1"/>
</dbReference>
<keyword evidence="4 6" id="KW-1133">Transmembrane helix</keyword>
<evidence type="ECO:0000256" key="4">
    <source>
        <dbReference type="ARBA" id="ARBA00022989"/>
    </source>
</evidence>
<dbReference type="Proteomes" id="UP001199919">
    <property type="component" value="Unassembled WGS sequence"/>
</dbReference>
<accession>A0ABS8TX80</accession>
<dbReference type="PANTHER" id="PTHR32309">
    <property type="entry name" value="TYROSINE-PROTEIN KINASE"/>
    <property type="match status" value="1"/>
</dbReference>
<evidence type="ECO:0000256" key="5">
    <source>
        <dbReference type="ARBA" id="ARBA00023136"/>
    </source>
</evidence>
<comment type="subcellular location">
    <subcellularLocation>
        <location evidence="1">Cell membrane</location>
        <topology evidence="1">Multi-pass membrane protein</topology>
    </subcellularLocation>
</comment>
<gene>
    <name evidence="8" type="ORF">LT679_02600</name>
</gene>
<dbReference type="InterPro" id="IPR027417">
    <property type="entry name" value="P-loop_NTPase"/>
</dbReference>
<organism evidence="8 9">
    <name type="scientific">Mucilaginibacter roseus</name>
    <dbReference type="NCBI Taxonomy" id="1528868"/>
    <lineage>
        <taxon>Bacteria</taxon>
        <taxon>Pseudomonadati</taxon>
        <taxon>Bacteroidota</taxon>
        <taxon>Sphingobacteriia</taxon>
        <taxon>Sphingobacteriales</taxon>
        <taxon>Sphingobacteriaceae</taxon>
        <taxon>Mucilaginibacter</taxon>
    </lineage>
</organism>
<evidence type="ECO:0000256" key="6">
    <source>
        <dbReference type="SAM" id="Phobius"/>
    </source>
</evidence>